<keyword evidence="6 8" id="KW-0472">Membrane</keyword>
<accession>A0A0A2E606</accession>
<dbReference type="PANTHER" id="PTHR30442:SF0">
    <property type="entry name" value="FE(3+) DICITRATE TRANSPORT PROTEIN FECA"/>
    <property type="match status" value="1"/>
</dbReference>
<keyword evidence="3 8" id="KW-1134">Transmembrane beta strand</keyword>
<keyword evidence="5 9" id="KW-0798">TonB box</keyword>
<gene>
    <name evidence="13" type="ORF">HQ47_04425</name>
</gene>
<reference evidence="13 14" key="1">
    <citation type="submission" date="2014-09" db="EMBL/GenBank/DDBJ databases">
        <title>Draft Genome Sequence of Porphyromonas macacae COT-192_OH2859.</title>
        <authorList>
            <person name="Wallis C."/>
            <person name="Deusch O."/>
            <person name="O'Flynn C."/>
            <person name="Davis I."/>
            <person name="Horsfall A."/>
            <person name="Kirkwood N."/>
            <person name="Harris S."/>
            <person name="Eisen J.A."/>
            <person name="Coil D.A."/>
            <person name="Darling A.E."/>
            <person name="Jospin G."/>
            <person name="Alexiev A."/>
        </authorList>
    </citation>
    <scope>NUCLEOTIDE SEQUENCE [LARGE SCALE GENOMIC DNA]</scope>
    <source>
        <strain evidence="14">COT-192 OH2859</strain>
    </source>
</reference>
<evidence type="ECO:0000256" key="4">
    <source>
        <dbReference type="ARBA" id="ARBA00022692"/>
    </source>
</evidence>
<dbReference type="SUPFAM" id="SSF56935">
    <property type="entry name" value="Porins"/>
    <property type="match status" value="1"/>
</dbReference>
<protein>
    <submittedName>
        <fullName evidence="13">TonB-dependent receptor</fullName>
    </submittedName>
</protein>
<evidence type="ECO:0000256" key="6">
    <source>
        <dbReference type="ARBA" id="ARBA00023136"/>
    </source>
</evidence>
<dbReference type="InterPro" id="IPR000531">
    <property type="entry name" value="Beta-barrel_TonB"/>
</dbReference>
<dbReference type="Proteomes" id="UP000030103">
    <property type="component" value="Unassembled WGS sequence"/>
</dbReference>
<evidence type="ECO:0000313" key="14">
    <source>
        <dbReference type="Proteomes" id="UP000030103"/>
    </source>
</evidence>
<sequence length="758" mass="84962">MYIKFLVGFACIASLSLSAQTTVVEADSVRHLKEIVVQSKYILGSKFQAQNRTGSAYYISPVEIQKLGYTDINRMLKSVPGVNMYEEDGFGLRPNISLRGTKAERSERITIMEDGILAAPAPYASPAAYYFPNAARMHAVEVLKGSSQVQYGPFTTGGAINMVSTPIPTGLDAKLALSYGSYGTLKAHGFVGNSHRYYGYMIEYLRMKSDGFKRYEARDGIGLVRNDVIAKFRVNTDNSEDINHALELKFGYANEHSDETYVGLSEEDFDRNPFLRYAGSQMDNIKTKHQQWVATYLFKLRNSLQITANAYYNYFHRNWYKLNDIRAGVTAGEKRSLESVLSEPEINAAYFDILTGRADYDGAGLIVRANNRSYHASGVQAKAEYKTRFGRTYLTVEGGVRYHVDQEDRYQWDDAYSMKDGVMSLYLPGIHGEQANRIVFARALASHLLAKIAYGRLTFTTGLRYEDIHLNRNDMGKNDPRRTGMRRHEISNMARVLIPSAGVNVRFLRGASVFLGVHKGFAPPGVTDIPRVIPHRSLIPEGGFQQQKPEKSINMELGGRFTRGDLHVELIGFYNNYSNMLGSDLAASGGLGTLEQFNIGKAIVQGAEFMLRYQPLPKSWKLRLPVQLSYTYTDTEIKNSFVSNSWGKVDEGDEIPYIYKHAVNVQLGVEHKWGELHVSCRYNADMRTKPGQGVIAKHDLVPAHVVWDASAQVHVHRHVSLTANAINLLNTAYLTSRHPSGLRPGHPFGLYFGVNARL</sequence>
<comment type="similarity">
    <text evidence="8 9">Belongs to the TonB-dependent receptor family.</text>
</comment>
<dbReference type="Pfam" id="PF00593">
    <property type="entry name" value="TonB_dep_Rec_b-barrel"/>
    <property type="match status" value="1"/>
</dbReference>
<dbReference type="EMBL" id="JRFA01000014">
    <property type="protein sequence ID" value="KGN74311.1"/>
    <property type="molecule type" value="Genomic_DNA"/>
</dbReference>
<dbReference type="GO" id="GO:0033214">
    <property type="term" value="P:siderophore-iron import into cell"/>
    <property type="evidence" value="ECO:0007669"/>
    <property type="project" value="TreeGrafter"/>
</dbReference>
<comment type="caution">
    <text evidence="13">The sequence shown here is derived from an EMBL/GenBank/DDBJ whole genome shotgun (WGS) entry which is preliminary data.</text>
</comment>
<evidence type="ECO:0000256" key="3">
    <source>
        <dbReference type="ARBA" id="ARBA00022452"/>
    </source>
</evidence>
<dbReference type="PANTHER" id="PTHR30442">
    <property type="entry name" value="IRON III DICITRATE TRANSPORT PROTEIN FECA"/>
    <property type="match status" value="1"/>
</dbReference>
<evidence type="ECO:0000313" key="13">
    <source>
        <dbReference type="EMBL" id="KGN74311.1"/>
    </source>
</evidence>
<keyword evidence="2 8" id="KW-0813">Transport</keyword>
<dbReference type="Pfam" id="PF07715">
    <property type="entry name" value="Plug"/>
    <property type="match status" value="1"/>
</dbReference>
<dbReference type="InterPro" id="IPR036942">
    <property type="entry name" value="Beta-barrel_TonB_sf"/>
</dbReference>
<dbReference type="Gene3D" id="2.40.170.20">
    <property type="entry name" value="TonB-dependent receptor, beta-barrel domain"/>
    <property type="match status" value="1"/>
</dbReference>
<dbReference type="InterPro" id="IPR039426">
    <property type="entry name" value="TonB-dep_rcpt-like"/>
</dbReference>
<evidence type="ECO:0000256" key="5">
    <source>
        <dbReference type="ARBA" id="ARBA00023077"/>
    </source>
</evidence>
<evidence type="ECO:0000256" key="7">
    <source>
        <dbReference type="ARBA" id="ARBA00023237"/>
    </source>
</evidence>
<proteinExistence type="inferred from homology"/>
<keyword evidence="10" id="KW-0732">Signal</keyword>
<dbReference type="InterPro" id="IPR012910">
    <property type="entry name" value="Plug_dom"/>
</dbReference>
<keyword evidence="4 8" id="KW-0812">Transmembrane</keyword>
<evidence type="ECO:0000256" key="8">
    <source>
        <dbReference type="PROSITE-ProRule" id="PRU01360"/>
    </source>
</evidence>
<dbReference type="AlphaFoldDB" id="A0A0A2E606"/>
<dbReference type="GO" id="GO:0009279">
    <property type="term" value="C:cell outer membrane"/>
    <property type="evidence" value="ECO:0007669"/>
    <property type="project" value="UniProtKB-SubCell"/>
</dbReference>
<evidence type="ECO:0000256" key="1">
    <source>
        <dbReference type="ARBA" id="ARBA00004571"/>
    </source>
</evidence>
<evidence type="ECO:0000259" key="12">
    <source>
        <dbReference type="Pfam" id="PF07715"/>
    </source>
</evidence>
<comment type="subcellular location">
    <subcellularLocation>
        <location evidence="1 8">Cell outer membrane</location>
        <topology evidence="1 8">Multi-pass membrane protein</topology>
    </subcellularLocation>
</comment>
<dbReference type="RefSeq" id="WP_036873631.1">
    <property type="nucleotide sequence ID" value="NZ_JRFA01000014.1"/>
</dbReference>
<keyword evidence="7 8" id="KW-0998">Cell outer membrane</keyword>
<keyword evidence="13" id="KW-0675">Receptor</keyword>
<dbReference type="PROSITE" id="PS52016">
    <property type="entry name" value="TONB_DEPENDENT_REC_3"/>
    <property type="match status" value="1"/>
</dbReference>
<dbReference type="Gene3D" id="2.170.130.10">
    <property type="entry name" value="TonB-dependent receptor, plug domain"/>
    <property type="match status" value="1"/>
</dbReference>
<dbReference type="eggNOG" id="COG4772">
    <property type="taxonomic scope" value="Bacteria"/>
</dbReference>
<evidence type="ECO:0000256" key="10">
    <source>
        <dbReference type="SAM" id="SignalP"/>
    </source>
</evidence>
<feature type="signal peptide" evidence="10">
    <location>
        <begin position="1"/>
        <end position="19"/>
    </location>
</feature>
<keyword evidence="14" id="KW-1185">Reference proteome</keyword>
<name>A0A0A2E606_9PORP</name>
<evidence type="ECO:0000259" key="11">
    <source>
        <dbReference type="Pfam" id="PF00593"/>
    </source>
</evidence>
<feature type="chain" id="PRO_5001986791" evidence="10">
    <location>
        <begin position="20"/>
        <end position="758"/>
    </location>
</feature>
<evidence type="ECO:0000256" key="9">
    <source>
        <dbReference type="RuleBase" id="RU003357"/>
    </source>
</evidence>
<feature type="domain" description="TonB-dependent receptor plug" evidence="12">
    <location>
        <begin position="51"/>
        <end position="159"/>
    </location>
</feature>
<evidence type="ECO:0000256" key="2">
    <source>
        <dbReference type="ARBA" id="ARBA00022448"/>
    </source>
</evidence>
<dbReference type="STRING" id="28115.HQ47_04425"/>
<dbReference type="InterPro" id="IPR037066">
    <property type="entry name" value="Plug_dom_sf"/>
</dbReference>
<feature type="domain" description="TonB-dependent receptor-like beta-barrel" evidence="11">
    <location>
        <begin position="252"/>
        <end position="728"/>
    </location>
</feature>
<dbReference type="OrthoDB" id="9758472at2"/>
<organism evidence="13 14">
    <name type="scientific">Porphyromonas macacae</name>
    <dbReference type="NCBI Taxonomy" id="28115"/>
    <lineage>
        <taxon>Bacteria</taxon>
        <taxon>Pseudomonadati</taxon>
        <taxon>Bacteroidota</taxon>
        <taxon>Bacteroidia</taxon>
        <taxon>Bacteroidales</taxon>
        <taxon>Porphyromonadaceae</taxon>
        <taxon>Porphyromonas</taxon>
    </lineage>
</organism>